<keyword evidence="1" id="KW-0472">Membrane</keyword>
<gene>
    <name evidence="2" type="ORF">DL1_11960</name>
</gene>
<dbReference type="AlphaFoldDB" id="A0A074U194"/>
<dbReference type="Proteomes" id="UP000027725">
    <property type="component" value="Unassembled WGS sequence"/>
</dbReference>
<comment type="caution">
    <text evidence="2">The sequence shown here is derived from an EMBL/GenBank/DDBJ whole genome shotgun (WGS) entry which is preliminary data.</text>
</comment>
<reference evidence="2 3" key="1">
    <citation type="submission" date="2014-03" db="EMBL/GenBank/DDBJ databases">
        <title>The draft genome sequence of Thioclava dalianensis DLFJ1-1.</title>
        <authorList>
            <person name="Lai Q."/>
            <person name="Shao Z."/>
        </authorList>
    </citation>
    <scope>NUCLEOTIDE SEQUENCE [LARGE SCALE GENOMIC DNA]</scope>
    <source>
        <strain evidence="2 3">DLFJ1-1</strain>
    </source>
</reference>
<feature type="transmembrane region" description="Helical" evidence="1">
    <location>
        <begin position="6"/>
        <end position="24"/>
    </location>
</feature>
<accession>A0A074U194</accession>
<dbReference type="EMBL" id="JHEH01000033">
    <property type="protein sequence ID" value="KEP68437.1"/>
    <property type="molecule type" value="Genomic_DNA"/>
</dbReference>
<proteinExistence type="predicted"/>
<evidence type="ECO:0000313" key="3">
    <source>
        <dbReference type="Proteomes" id="UP000027725"/>
    </source>
</evidence>
<evidence type="ECO:0000313" key="2">
    <source>
        <dbReference type="EMBL" id="KEP68437.1"/>
    </source>
</evidence>
<sequence>MEFFKIAGSILAILICVPFVWLMWSLDEKPRKPSPAEQQLAGARYACQEFISDRLHDPSSAEWGMSSGHWWQTWPAQPKGKAVTVSATFRANNALGIKVLSSWTCKVKETDQSWQLISLSET</sequence>
<organism evidence="2 3">
    <name type="scientific">Thioclava dalianensis</name>
    <dbReference type="NCBI Taxonomy" id="1185766"/>
    <lineage>
        <taxon>Bacteria</taxon>
        <taxon>Pseudomonadati</taxon>
        <taxon>Pseudomonadota</taxon>
        <taxon>Alphaproteobacteria</taxon>
        <taxon>Rhodobacterales</taxon>
        <taxon>Paracoccaceae</taxon>
        <taxon>Thioclava</taxon>
    </lineage>
</organism>
<name>A0A074U194_9RHOB</name>
<keyword evidence="3" id="KW-1185">Reference proteome</keyword>
<evidence type="ECO:0000256" key="1">
    <source>
        <dbReference type="SAM" id="Phobius"/>
    </source>
</evidence>
<protein>
    <submittedName>
        <fullName evidence="2">Uncharacterized protein</fullName>
    </submittedName>
</protein>
<keyword evidence="1" id="KW-1133">Transmembrane helix</keyword>
<dbReference type="OrthoDB" id="6904817at2"/>
<dbReference type="RefSeq" id="WP_038068645.1">
    <property type="nucleotide sequence ID" value="NZ_FOVB01000008.1"/>
</dbReference>
<keyword evidence="1" id="KW-0812">Transmembrane</keyword>
<dbReference type="STRING" id="1185766.SAMN05216224_10855"/>